<dbReference type="AlphaFoldDB" id="A0A2R8CKT9"/>
<dbReference type="Proteomes" id="UP000244934">
    <property type="component" value="Unassembled WGS sequence"/>
</dbReference>
<name>A0A2R8CKT9_9GAMM</name>
<evidence type="ECO:0000313" key="1">
    <source>
        <dbReference type="EMBL" id="SPJ33481.1"/>
    </source>
</evidence>
<evidence type="ECO:0000313" key="2">
    <source>
        <dbReference type="Proteomes" id="UP000244934"/>
    </source>
</evidence>
<organism evidence="1 2">
    <name type="scientific">Kushneria phyllosphaerae</name>
    <dbReference type="NCBI Taxonomy" id="2100822"/>
    <lineage>
        <taxon>Bacteria</taxon>
        <taxon>Pseudomonadati</taxon>
        <taxon>Pseudomonadota</taxon>
        <taxon>Gammaproteobacteria</taxon>
        <taxon>Oceanospirillales</taxon>
        <taxon>Halomonadaceae</taxon>
        <taxon>Kushneria</taxon>
    </lineage>
</organism>
<protein>
    <submittedName>
        <fullName evidence="1">Uncharacterized protein</fullName>
    </submittedName>
</protein>
<gene>
    <name evidence="1" type="ORF">KSP9073_01490</name>
</gene>
<keyword evidence="2" id="KW-1185">Reference proteome</keyword>
<dbReference type="EMBL" id="ONZI01000002">
    <property type="protein sequence ID" value="SPJ33481.1"/>
    <property type="molecule type" value="Genomic_DNA"/>
</dbReference>
<dbReference type="RefSeq" id="WP_165814195.1">
    <property type="nucleotide sequence ID" value="NZ_ONZI01000002.1"/>
</dbReference>
<proteinExistence type="predicted"/>
<sequence>MSASDYLRVHNTRLVDMNALPRELLCRYLATCPAVVRERLLVRLCHH</sequence>
<accession>A0A2R8CKT9</accession>
<reference evidence="2" key="1">
    <citation type="submission" date="2018-03" db="EMBL/GenBank/DDBJ databases">
        <authorList>
            <person name="Navarro De La Torre S."/>
        </authorList>
    </citation>
    <scope>NUCLEOTIDE SEQUENCE [LARGE SCALE GENOMIC DNA]</scope>
    <source>
        <strain evidence="2">EAod3</strain>
    </source>
</reference>